<feature type="domain" description="Transposase IS701-like DDE" evidence="1">
    <location>
        <begin position="2"/>
        <end position="157"/>
    </location>
</feature>
<organism evidence="2 3">
    <name type="scientific">Phormidesmis priestleyi</name>
    <dbReference type="NCBI Taxonomy" id="268141"/>
    <lineage>
        <taxon>Bacteria</taxon>
        <taxon>Bacillati</taxon>
        <taxon>Cyanobacteriota</taxon>
        <taxon>Cyanophyceae</taxon>
        <taxon>Leptolyngbyales</taxon>
        <taxon>Leptolyngbyaceae</taxon>
        <taxon>Phormidesmis</taxon>
    </lineage>
</organism>
<dbReference type="Pfam" id="PF13546">
    <property type="entry name" value="DDE_5"/>
    <property type="match status" value="1"/>
</dbReference>
<comment type="caution">
    <text evidence="2">The sequence shown here is derived from an EMBL/GenBank/DDBJ whole genome shotgun (WGS) entry which is preliminary data.</text>
</comment>
<accession>A0A2W4X6K1</accession>
<name>A0A2W4X6K1_9CYAN</name>
<evidence type="ECO:0000259" key="1">
    <source>
        <dbReference type="Pfam" id="PF13546"/>
    </source>
</evidence>
<evidence type="ECO:0000313" key="3">
    <source>
        <dbReference type="Proteomes" id="UP000249794"/>
    </source>
</evidence>
<proteinExistence type="predicted"/>
<protein>
    <recommendedName>
        <fullName evidence="1">Transposase IS701-like DDE domain-containing protein</fullName>
    </recommendedName>
</protein>
<dbReference type="EMBL" id="QBMP01000137">
    <property type="protein sequence ID" value="PZO52923.1"/>
    <property type="molecule type" value="Genomic_DNA"/>
</dbReference>
<reference evidence="3" key="1">
    <citation type="submission" date="2018-04" db="EMBL/GenBank/DDBJ databases">
        <authorList>
            <person name="Cornet L."/>
        </authorList>
    </citation>
    <scope>NUCLEOTIDE SEQUENCE [LARGE SCALE GENOMIC DNA]</scope>
</reference>
<dbReference type="AlphaFoldDB" id="A0A2W4X6K1"/>
<dbReference type="InterPro" id="IPR038721">
    <property type="entry name" value="IS701-like_DDE_dom"/>
</dbReference>
<gene>
    <name evidence="2" type="ORF">DCF15_13180</name>
</gene>
<dbReference type="Proteomes" id="UP000249794">
    <property type="component" value="Unassembled WGS sequence"/>
</dbReference>
<dbReference type="SUPFAM" id="SSF53098">
    <property type="entry name" value="Ribonuclease H-like"/>
    <property type="match status" value="1"/>
</dbReference>
<dbReference type="InterPro" id="IPR012337">
    <property type="entry name" value="RNaseH-like_sf"/>
</dbReference>
<reference evidence="2 3" key="2">
    <citation type="submission" date="2018-06" db="EMBL/GenBank/DDBJ databases">
        <title>Metagenomic assembly of (sub)arctic Cyanobacteria and their associated microbiome from non-axenic cultures.</title>
        <authorList>
            <person name="Baurain D."/>
        </authorList>
    </citation>
    <scope>NUCLEOTIDE SEQUENCE [LARGE SCALE GENOMIC DNA]</scope>
    <source>
        <strain evidence="2">ULC027bin1</strain>
    </source>
</reference>
<evidence type="ECO:0000313" key="2">
    <source>
        <dbReference type="EMBL" id="PZO52923.1"/>
    </source>
</evidence>
<sequence>MDASFVPKSGKATYGLDRFYNGKASRAERGLELSMIAVVDVEQAIGYSLSVQQTPALEPDSKRATERTRVDDYLDHLRATRAALPAAVRYLVGDGFYSKLKWVKGVVALALEVIGKLRCDANLRYLYDGAQKPRGAHRKYDGKVDLTDLSRWQSLGKVENDTSLYSAVVWSVSLKRKIRVVYLVNRKHPERLCYALLFSTDIELDPIQLYRADRARFQIEFIFRDAKQFTGLTDCQARDAQKLDFHFNASLTALNMAKWEQYQQRNIEQPFVFSMASYKRRKLNQHLLERFIHNLDLDETLIKKHPNYHSLCDYGLLVP</sequence>